<dbReference type="EMBL" id="FOGK01000028">
    <property type="protein sequence ID" value="SER92209.1"/>
    <property type="molecule type" value="Genomic_DNA"/>
</dbReference>
<name>A0A0R2K0T8_9LACO</name>
<keyword evidence="1" id="KW-0812">Transmembrane</keyword>
<protein>
    <recommendedName>
        <fullName evidence="6">DUF4179 domain-containing protein</fullName>
    </recommendedName>
</protein>
<dbReference type="PATRIC" id="fig|319653.3.peg.1446"/>
<evidence type="ECO:0000313" key="4">
    <source>
        <dbReference type="Proteomes" id="UP000051749"/>
    </source>
</evidence>
<dbReference type="EMBL" id="JQBY01000032">
    <property type="protein sequence ID" value="KRN81334.1"/>
    <property type="molecule type" value="Genomic_DNA"/>
</dbReference>
<evidence type="ECO:0000313" key="2">
    <source>
        <dbReference type="EMBL" id="KRN81334.1"/>
    </source>
</evidence>
<dbReference type="RefSeq" id="WP_057807878.1">
    <property type="nucleotide sequence ID" value="NZ_BJYP01000047.1"/>
</dbReference>
<evidence type="ECO:0000313" key="3">
    <source>
        <dbReference type="EMBL" id="SER92209.1"/>
    </source>
</evidence>
<dbReference type="OrthoDB" id="2291499at2"/>
<evidence type="ECO:0000313" key="5">
    <source>
        <dbReference type="Proteomes" id="UP000182818"/>
    </source>
</evidence>
<keyword evidence="5" id="KW-1185">Reference proteome</keyword>
<gene>
    <name evidence="2" type="ORF">IV87_GL001426</name>
    <name evidence="3" type="ORF">SAMN04487973_1288</name>
</gene>
<reference evidence="3 5" key="2">
    <citation type="submission" date="2016-10" db="EMBL/GenBank/DDBJ databases">
        <authorList>
            <person name="Varghese N."/>
            <person name="Submissions S."/>
        </authorList>
    </citation>
    <scope>NUCLEOTIDE SEQUENCE [LARGE SCALE GENOMIC DNA]</scope>
    <source>
        <strain evidence="3 5">CGMCC 1.3889</strain>
    </source>
</reference>
<accession>A0A0R2K0T8</accession>
<reference evidence="2 4" key="1">
    <citation type="journal article" date="2015" name="Genome Announc.">
        <title>Expanding the biotechnology potential of lactobacilli through comparative genomics of 213 strains and associated genera.</title>
        <authorList>
            <person name="Sun Z."/>
            <person name="Harris H.M."/>
            <person name="McCann A."/>
            <person name="Guo C."/>
            <person name="Argimon S."/>
            <person name="Zhang W."/>
            <person name="Yang X."/>
            <person name="Jeffery I.B."/>
            <person name="Cooney J.C."/>
            <person name="Kagawa T.F."/>
            <person name="Liu W."/>
            <person name="Song Y."/>
            <person name="Salvetti E."/>
            <person name="Wrobel A."/>
            <person name="Rasinkangas P."/>
            <person name="Parkhill J."/>
            <person name="Rea M.C."/>
            <person name="O'Sullivan O."/>
            <person name="Ritari J."/>
            <person name="Douillard F.P."/>
            <person name="Paul Ross R."/>
            <person name="Yang R."/>
            <person name="Briner A.E."/>
            <person name="Felis G.E."/>
            <person name="de Vos W.M."/>
            <person name="Barrangou R."/>
            <person name="Klaenhammer T.R."/>
            <person name="Caufield P.W."/>
            <person name="Cui Y."/>
            <person name="Zhang H."/>
            <person name="O'Toole P.W."/>
        </authorList>
    </citation>
    <scope>NUCLEOTIDE SEQUENCE [LARGE SCALE GENOMIC DNA]</scope>
    <source>
        <strain evidence="2 4">DSM 22301</strain>
    </source>
</reference>
<feature type="transmembrane region" description="Helical" evidence="1">
    <location>
        <begin position="40"/>
        <end position="58"/>
    </location>
</feature>
<organism evidence="2 4">
    <name type="scientific">Pediococcus ethanolidurans</name>
    <dbReference type="NCBI Taxonomy" id="319653"/>
    <lineage>
        <taxon>Bacteria</taxon>
        <taxon>Bacillati</taxon>
        <taxon>Bacillota</taxon>
        <taxon>Bacilli</taxon>
        <taxon>Lactobacillales</taxon>
        <taxon>Lactobacillaceae</taxon>
        <taxon>Pediococcus</taxon>
    </lineage>
</organism>
<keyword evidence="1" id="KW-0472">Membrane</keyword>
<dbReference type="GeneID" id="76044453"/>
<evidence type="ECO:0008006" key="6">
    <source>
        <dbReference type="Google" id="ProtNLM"/>
    </source>
</evidence>
<comment type="caution">
    <text evidence="2">The sequence shown here is derived from an EMBL/GenBank/DDBJ whole genome shotgun (WGS) entry which is preliminary data.</text>
</comment>
<proteinExistence type="predicted"/>
<sequence length="368" mass="40172">MNINWQQETNKIKVPETAVTQAITRGLNQATKRQQGHRKLGLMLTVAALLSIILFNPLTIQAGGVVPAIHQLLDKKNQKTQNFDPTMNEIFSGLSDVSAYQSVNSSTVKGDGLTIQVRGVMTSAGIKAFVIDYNGAHINPAALRHQDVHVTLNQHQSVIDLEQNYGQIALGHYRQFIAFYVNGDSSTSNDTIDIRIGHVNGSSQSISLPTIKTKSLSTTVHKVTEKTGNLTTGQGAIDQINSTSHSFVLNYSVSFDQRKMAKSTASLIKKATWISDADVMVNNKKIGDLMLGSSGAKIGEKQQANQVTVKFQSIFASQCYVDNQGKNVSIQDLNPQAVVRFKLEIPSHSSYDHILGYLNVPITALLPK</sequence>
<keyword evidence="1" id="KW-1133">Transmembrane helix</keyword>
<dbReference type="Proteomes" id="UP000051749">
    <property type="component" value="Unassembled WGS sequence"/>
</dbReference>
<dbReference type="Proteomes" id="UP000182818">
    <property type="component" value="Unassembled WGS sequence"/>
</dbReference>
<evidence type="ECO:0000256" key="1">
    <source>
        <dbReference type="SAM" id="Phobius"/>
    </source>
</evidence>
<dbReference type="AlphaFoldDB" id="A0A0R2K0T8"/>